<comment type="caution">
    <text evidence="2">The sequence shown here is derived from an EMBL/GenBank/DDBJ whole genome shotgun (WGS) entry which is preliminary data.</text>
</comment>
<evidence type="ECO:0000256" key="1">
    <source>
        <dbReference type="SAM" id="MobiDB-lite"/>
    </source>
</evidence>
<reference evidence="2 3" key="1">
    <citation type="submission" date="2016-07" db="EMBL/GenBank/DDBJ databases">
        <title>Pervasive Adenine N6-methylation of Active Genes in Fungi.</title>
        <authorList>
            <consortium name="DOE Joint Genome Institute"/>
            <person name="Mondo S.J."/>
            <person name="Dannebaum R.O."/>
            <person name="Kuo R.C."/>
            <person name="Labutti K."/>
            <person name="Haridas S."/>
            <person name="Kuo A."/>
            <person name="Salamov A."/>
            <person name="Ahrendt S.R."/>
            <person name="Lipzen A."/>
            <person name="Sullivan W."/>
            <person name="Andreopoulos W.B."/>
            <person name="Clum A."/>
            <person name="Lindquist E."/>
            <person name="Daum C."/>
            <person name="Ramamoorthy G.K."/>
            <person name="Gryganskyi A."/>
            <person name="Culley D."/>
            <person name="Magnuson J.K."/>
            <person name="James T.Y."/>
            <person name="O'Malley M.A."/>
            <person name="Stajich J.E."/>
            <person name="Spatafora J.W."/>
            <person name="Visel A."/>
            <person name="Grigoriev I.V."/>
        </authorList>
    </citation>
    <scope>NUCLEOTIDE SEQUENCE [LARGE SCALE GENOMIC DNA]</scope>
    <source>
        <strain evidence="2 3">NRRL 3301</strain>
    </source>
</reference>
<dbReference type="EMBL" id="MCGT01000057">
    <property type="protein sequence ID" value="ORX43177.1"/>
    <property type="molecule type" value="Genomic_DNA"/>
</dbReference>
<protein>
    <submittedName>
        <fullName evidence="2">Uncharacterized protein</fullName>
    </submittedName>
</protein>
<evidence type="ECO:0000313" key="3">
    <source>
        <dbReference type="Proteomes" id="UP000242146"/>
    </source>
</evidence>
<keyword evidence="3" id="KW-1185">Reference proteome</keyword>
<feature type="region of interest" description="Disordered" evidence="1">
    <location>
        <begin position="1"/>
        <end position="33"/>
    </location>
</feature>
<feature type="compositionally biased region" description="Polar residues" evidence="1">
    <location>
        <begin position="1"/>
        <end position="11"/>
    </location>
</feature>
<proteinExistence type="predicted"/>
<dbReference type="OrthoDB" id="2289992at2759"/>
<name>A0A1X2G2T5_9FUNG</name>
<evidence type="ECO:0000313" key="2">
    <source>
        <dbReference type="EMBL" id="ORX43177.1"/>
    </source>
</evidence>
<gene>
    <name evidence="2" type="ORF">DM01DRAFT_1340815</name>
</gene>
<dbReference type="AlphaFoldDB" id="A0A1X2G2T5"/>
<dbReference type="Proteomes" id="UP000242146">
    <property type="component" value="Unassembled WGS sequence"/>
</dbReference>
<sequence length="118" mass="12854">MASFWKSTKSYDTGLDVPNYSTPSPSTSSFRSASTSTALTYTSSLASDPELTLGDDSDADYTQALLQSDMFAYLRPSLPHVNNDLEDDIDTAQVSLDRLRLMVTHFQPPEAKGKTPGP</sequence>
<feature type="compositionally biased region" description="Low complexity" evidence="1">
    <location>
        <begin position="21"/>
        <end position="33"/>
    </location>
</feature>
<organism evidence="2 3">
    <name type="scientific">Hesseltinella vesiculosa</name>
    <dbReference type="NCBI Taxonomy" id="101127"/>
    <lineage>
        <taxon>Eukaryota</taxon>
        <taxon>Fungi</taxon>
        <taxon>Fungi incertae sedis</taxon>
        <taxon>Mucoromycota</taxon>
        <taxon>Mucoromycotina</taxon>
        <taxon>Mucoromycetes</taxon>
        <taxon>Mucorales</taxon>
        <taxon>Cunninghamellaceae</taxon>
        <taxon>Hesseltinella</taxon>
    </lineage>
</organism>
<accession>A0A1X2G2T5</accession>